<dbReference type="GeneID" id="63834185"/>
<dbReference type="InterPro" id="IPR053137">
    <property type="entry name" value="NLR-like"/>
</dbReference>
<evidence type="ECO:0000256" key="1">
    <source>
        <dbReference type="ARBA" id="ARBA00022737"/>
    </source>
</evidence>
<keyword evidence="5" id="KW-1185">Reference proteome</keyword>
<organism evidence="4 5">
    <name type="scientific">Cryphonectria parasitica (strain ATCC 38755 / EP155)</name>
    <dbReference type="NCBI Taxonomy" id="660469"/>
    <lineage>
        <taxon>Eukaryota</taxon>
        <taxon>Fungi</taxon>
        <taxon>Dikarya</taxon>
        <taxon>Ascomycota</taxon>
        <taxon>Pezizomycotina</taxon>
        <taxon>Sordariomycetes</taxon>
        <taxon>Sordariomycetidae</taxon>
        <taxon>Diaporthales</taxon>
        <taxon>Cryphonectriaceae</taxon>
        <taxon>Cryphonectria-Endothia species complex</taxon>
        <taxon>Cryphonectria</taxon>
    </lineage>
</organism>
<dbReference type="GO" id="GO:0009116">
    <property type="term" value="P:nucleoside metabolic process"/>
    <property type="evidence" value="ECO:0007669"/>
    <property type="project" value="InterPro"/>
</dbReference>
<comment type="caution">
    <text evidence="4">The sequence shown here is derived from an EMBL/GenBank/DDBJ whole genome shotgun (WGS) entry which is preliminary data.</text>
</comment>
<dbReference type="Gene3D" id="3.40.50.300">
    <property type="entry name" value="P-loop containing nucleotide triphosphate hydrolases"/>
    <property type="match status" value="1"/>
</dbReference>
<dbReference type="SUPFAM" id="SSF52540">
    <property type="entry name" value="P-loop containing nucleoside triphosphate hydrolases"/>
    <property type="match status" value="1"/>
</dbReference>
<dbReference type="EMBL" id="MU032347">
    <property type="protein sequence ID" value="KAF3765426.1"/>
    <property type="molecule type" value="Genomic_DNA"/>
</dbReference>
<keyword evidence="1" id="KW-0677">Repeat</keyword>
<dbReference type="SUPFAM" id="SSF53167">
    <property type="entry name" value="Purine and uridine phosphorylases"/>
    <property type="match status" value="1"/>
</dbReference>
<evidence type="ECO:0000313" key="5">
    <source>
        <dbReference type="Proteomes" id="UP000803844"/>
    </source>
</evidence>
<feature type="repeat" description="ANK" evidence="2">
    <location>
        <begin position="993"/>
        <end position="1025"/>
    </location>
</feature>
<dbReference type="Gene3D" id="1.25.40.20">
    <property type="entry name" value="Ankyrin repeat-containing domain"/>
    <property type="match status" value="2"/>
</dbReference>
<dbReference type="InterPro" id="IPR002110">
    <property type="entry name" value="Ankyrin_rpt"/>
</dbReference>
<dbReference type="PROSITE" id="PS50088">
    <property type="entry name" value="ANK_REPEAT"/>
    <property type="match status" value="5"/>
</dbReference>
<name>A0A9P5CPQ3_CRYP1</name>
<feature type="repeat" description="ANK" evidence="2">
    <location>
        <begin position="926"/>
        <end position="958"/>
    </location>
</feature>
<dbReference type="InterPro" id="IPR056884">
    <property type="entry name" value="NPHP3-like_N"/>
</dbReference>
<evidence type="ECO:0000313" key="4">
    <source>
        <dbReference type="EMBL" id="KAF3765426.1"/>
    </source>
</evidence>
<keyword evidence="2" id="KW-0040">ANK repeat</keyword>
<protein>
    <submittedName>
        <fullName evidence="4">Pfs, NACHT and ankyrin domain protein</fullName>
    </submittedName>
</protein>
<dbReference type="AlphaFoldDB" id="A0A9P5CPQ3"/>
<dbReference type="SMART" id="SM00248">
    <property type="entry name" value="ANK"/>
    <property type="match status" value="5"/>
</dbReference>
<feature type="repeat" description="ANK" evidence="2">
    <location>
        <begin position="872"/>
        <end position="898"/>
    </location>
</feature>
<dbReference type="InterPro" id="IPR035994">
    <property type="entry name" value="Nucleoside_phosphorylase_sf"/>
</dbReference>
<sequence length="1043" mass="116021">MTCSKNRDDYTVGWVAALSIERAAAIAMLEEKHDKPLDFSNPTSDPNTYAWGRIAEHNIVIASLPAGVYGTTSAATTATNMLSSFPNVRVGLMVGIGAGIPDLDIRLGDVVVSQPSGTGGGGFLNAPPQALLTALGALQAAHEMQPSRVPEFLGEMLERYPQMAKGTATKPSYAFPGRLHDRLFAPTYKHAAGRRSCQQCDPAQEIPREEREESDPVIHYGLIASGNTLVKDAEARDALLAELGDECMCLEMEAAGLMNSFPCIIVRGISDYADSHKNDRWQRYAAAAAAAFAKEFLSCVPASDVQNTPSAVKILQDINQKMGEIHHDTKAGFDSMHLQKRQEKLDAWLSAIDHSTNQQRARDTRQEGSGQWFLQGEHFSTWQTEPASFLWLHGIPGCGKTVLSSAIVDHLQQTPSDGDSDILLLYFYFDFTDSRKESLDNAVRSLISQLYYKEPQSQKHLDLLWSQKGREQPSTQELSSTFEKMLEDAGEVWVILDALDECKTRDGSPAPGLLKWLENLHLRHKSLHLLVTSRPENDIKSAIESFAKKEWVLCLESHLVAKDIHNFIHERVTKHDDLKRWRKRPEVQQEIERVLQAKSDGMFRWVACQLQILKDCTDYFLLKKALSSLPETLSATYARILESIPEMHLPSTARILHFLILSDRALRLDEAVDAIAVQPSERPRFNPINRMPDPLEISRYCSSLVILTTRDTGEEEIVEMQLAHFSVKEFFLSKPPNLLKPGINKYFGDRAARITFAETCLSYLRELNETDSIYTILESRPFALYCSEYWSRHAAMVEDEESVASLVQAFFTDPGFYTTCYQLFNPDWPWKALPGKSDVEAGGLYYASQGGFKQAVTTLLNRGADVNVQGGNHSNALTAASAKGHEQIVQMLLDKGADDLNSALQAALLRGYEQIVQMLLDKGADDLNSTLQAAAIRGYEQIVQMLLDKGANVNIQNGNHGSALQIAARGGYEQIIVQMLLDKGADVNIQSKYYGSALQAAAIEGYEQIVQMLLDKGADMNIQSKYYSSALQAAIIEEYKQII</sequence>
<dbReference type="Pfam" id="PF24883">
    <property type="entry name" value="NPHP3_N"/>
    <property type="match status" value="1"/>
</dbReference>
<dbReference type="InterPro" id="IPR036770">
    <property type="entry name" value="Ankyrin_rpt-contain_sf"/>
</dbReference>
<gene>
    <name evidence="4" type="ORF">M406DRAFT_255785</name>
</gene>
<dbReference type="RefSeq" id="XP_040776387.1">
    <property type="nucleotide sequence ID" value="XM_040917056.1"/>
</dbReference>
<dbReference type="Pfam" id="PF12796">
    <property type="entry name" value="Ank_2"/>
    <property type="match status" value="2"/>
</dbReference>
<proteinExistence type="predicted"/>
<dbReference type="PANTHER" id="PTHR46082:SF11">
    <property type="entry name" value="AAA+ ATPASE DOMAIN-CONTAINING PROTEIN-RELATED"/>
    <property type="match status" value="1"/>
</dbReference>
<feature type="repeat" description="ANK" evidence="2">
    <location>
        <begin position="959"/>
        <end position="992"/>
    </location>
</feature>
<feature type="repeat" description="ANK" evidence="2">
    <location>
        <begin position="899"/>
        <end position="925"/>
    </location>
</feature>
<dbReference type="Gene3D" id="3.40.50.1580">
    <property type="entry name" value="Nucleoside phosphorylase domain"/>
    <property type="match status" value="1"/>
</dbReference>
<evidence type="ECO:0000256" key="2">
    <source>
        <dbReference type="PROSITE-ProRule" id="PRU00023"/>
    </source>
</evidence>
<reference evidence="4" key="1">
    <citation type="journal article" date="2020" name="Phytopathology">
        <title>Genome sequence of the chestnut blight fungus Cryphonectria parasitica EP155: A fundamental resource for an archetypical invasive plant pathogen.</title>
        <authorList>
            <person name="Crouch J.A."/>
            <person name="Dawe A."/>
            <person name="Aerts A."/>
            <person name="Barry K."/>
            <person name="Churchill A.C.L."/>
            <person name="Grimwood J."/>
            <person name="Hillman B."/>
            <person name="Milgroom M.G."/>
            <person name="Pangilinan J."/>
            <person name="Smith M."/>
            <person name="Salamov A."/>
            <person name="Schmutz J."/>
            <person name="Yadav J."/>
            <person name="Grigoriev I.V."/>
            <person name="Nuss D."/>
        </authorList>
    </citation>
    <scope>NUCLEOTIDE SEQUENCE</scope>
    <source>
        <strain evidence="4">EP155</strain>
    </source>
</reference>
<dbReference type="PROSITE" id="PS50297">
    <property type="entry name" value="ANK_REP_REGION"/>
    <property type="match status" value="5"/>
</dbReference>
<dbReference type="OrthoDB" id="1577640at2759"/>
<dbReference type="InterPro" id="IPR007111">
    <property type="entry name" value="NACHT_NTPase"/>
</dbReference>
<evidence type="ECO:0000259" key="3">
    <source>
        <dbReference type="PROSITE" id="PS50837"/>
    </source>
</evidence>
<dbReference type="Pfam" id="PF01048">
    <property type="entry name" value="PNP_UDP_1"/>
    <property type="match status" value="1"/>
</dbReference>
<feature type="domain" description="NACHT" evidence="3">
    <location>
        <begin position="388"/>
        <end position="535"/>
    </location>
</feature>
<dbReference type="GO" id="GO:0003824">
    <property type="term" value="F:catalytic activity"/>
    <property type="evidence" value="ECO:0007669"/>
    <property type="project" value="InterPro"/>
</dbReference>
<dbReference type="InterPro" id="IPR000845">
    <property type="entry name" value="Nucleoside_phosphorylase_d"/>
</dbReference>
<dbReference type="PROSITE" id="PS50837">
    <property type="entry name" value="NACHT"/>
    <property type="match status" value="1"/>
</dbReference>
<dbReference type="PANTHER" id="PTHR46082">
    <property type="entry name" value="ATP/GTP-BINDING PROTEIN-RELATED"/>
    <property type="match status" value="1"/>
</dbReference>
<accession>A0A9P5CPQ3</accession>
<dbReference type="Proteomes" id="UP000803844">
    <property type="component" value="Unassembled WGS sequence"/>
</dbReference>
<dbReference type="InterPro" id="IPR027417">
    <property type="entry name" value="P-loop_NTPase"/>
</dbReference>
<dbReference type="SUPFAM" id="SSF48403">
    <property type="entry name" value="Ankyrin repeat"/>
    <property type="match status" value="1"/>
</dbReference>